<organism evidence="1 2">
    <name type="scientific">Haloactinospora alba</name>
    <dbReference type="NCBI Taxonomy" id="405555"/>
    <lineage>
        <taxon>Bacteria</taxon>
        <taxon>Bacillati</taxon>
        <taxon>Actinomycetota</taxon>
        <taxon>Actinomycetes</taxon>
        <taxon>Streptosporangiales</taxon>
        <taxon>Nocardiopsidaceae</taxon>
        <taxon>Haloactinospora</taxon>
    </lineage>
</organism>
<comment type="caution">
    <text evidence="1">The sequence shown here is derived from an EMBL/GenBank/DDBJ whole genome shotgun (WGS) entry which is preliminary data.</text>
</comment>
<keyword evidence="2" id="KW-1185">Reference proteome</keyword>
<accession>A0A543NEY8</accession>
<dbReference type="AlphaFoldDB" id="A0A543NEY8"/>
<sequence length="58" mass="6661">MFESSLPVLWRRSGKHNSSRNVQKSDAVLRLTGRNWSGIVHLTPMDRTASVPRLTRTR</sequence>
<evidence type="ECO:0000313" key="2">
    <source>
        <dbReference type="Proteomes" id="UP000317422"/>
    </source>
</evidence>
<name>A0A543NEY8_9ACTN</name>
<protein>
    <submittedName>
        <fullName evidence="1">Uncharacterized protein</fullName>
    </submittedName>
</protein>
<proteinExistence type="predicted"/>
<reference evidence="1 2" key="1">
    <citation type="submission" date="2019-06" db="EMBL/GenBank/DDBJ databases">
        <title>Sequencing the genomes of 1000 actinobacteria strains.</title>
        <authorList>
            <person name="Klenk H.-P."/>
        </authorList>
    </citation>
    <scope>NUCLEOTIDE SEQUENCE [LARGE SCALE GENOMIC DNA]</scope>
    <source>
        <strain evidence="1 2">DSM 45015</strain>
    </source>
</reference>
<dbReference type="Proteomes" id="UP000317422">
    <property type="component" value="Unassembled WGS sequence"/>
</dbReference>
<evidence type="ECO:0000313" key="1">
    <source>
        <dbReference type="EMBL" id="TQN30379.1"/>
    </source>
</evidence>
<gene>
    <name evidence="1" type="ORF">FHX37_0256</name>
</gene>
<dbReference type="EMBL" id="VFQC01000001">
    <property type="protein sequence ID" value="TQN30379.1"/>
    <property type="molecule type" value="Genomic_DNA"/>
</dbReference>